<keyword evidence="6" id="KW-1185">Reference proteome</keyword>
<dbReference type="InterPro" id="IPR052594">
    <property type="entry name" value="J_domain-containing_protein"/>
</dbReference>
<evidence type="ECO:0000313" key="6">
    <source>
        <dbReference type="Proteomes" id="UP001153709"/>
    </source>
</evidence>
<dbReference type="PANTHER" id="PTHR44144">
    <property type="entry name" value="DNAJ HOMOLOG SUBFAMILY C MEMBER 9"/>
    <property type="match status" value="1"/>
</dbReference>
<keyword evidence="2" id="KW-0175">Coiled coil</keyword>
<name>A0A9N9SSE1_DIABA</name>
<accession>A0A9N9SSE1</accession>
<dbReference type="GO" id="GO:0031072">
    <property type="term" value="F:heat shock protein binding"/>
    <property type="evidence" value="ECO:0007669"/>
    <property type="project" value="TreeGrafter"/>
</dbReference>
<dbReference type="GO" id="GO:0005634">
    <property type="term" value="C:nucleus"/>
    <property type="evidence" value="ECO:0007669"/>
    <property type="project" value="TreeGrafter"/>
</dbReference>
<feature type="coiled-coil region" evidence="2">
    <location>
        <begin position="181"/>
        <end position="223"/>
    </location>
</feature>
<dbReference type="EMBL" id="OU898278">
    <property type="protein sequence ID" value="CAG9830761.1"/>
    <property type="molecule type" value="Genomic_DNA"/>
</dbReference>
<dbReference type="Gene3D" id="1.10.287.110">
    <property type="entry name" value="DnaJ domain"/>
    <property type="match status" value="1"/>
</dbReference>
<keyword evidence="1" id="KW-0597">Phosphoprotein</keyword>
<gene>
    <name evidence="5" type="ORF">DIABBA_LOCUS4423</name>
</gene>
<dbReference type="SMART" id="SM00271">
    <property type="entry name" value="DnaJ"/>
    <property type="match status" value="1"/>
</dbReference>
<sequence length="255" mass="30641">MASFKSLCEKYFGSNNFYEILQIKSNASEKEIKKAYHRLSLHVHPDRVTHDQKEIATEKFKVLGKIHSILQNKEKRKLYDDVGEFDYDLDTSYNWMDYWRNMFKKIELKDIQEYEKEYVGSETEYRDIKKAYEGSRGNMDSILEMVPFSNCDSEPRIIETVQKMVDNGEVESYNTFFNESKQRKLRRRRKWELEKKEAEKVEMNELEKEMEKSMKERAANFENFMNDLESKYAPKSKQRKSITDGSRSNKKRKTK</sequence>
<dbReference type="CDD" id="cd06257">
    <property type="entry name" value="DnaJ"/>
    <property type="match status" value="1"/>
</dbReference>
<dbReference type="InterPro" id="IPR056453">
    <property type="entry name" value="HTH_DNAJC9"/>
</dbReference>
<reference evidence="5" key="1">
    <citation type="submission" date="2022-01" db="EMBL/GenBank/DDBJ databases">
        <authorList>
            <person name="King R."/>
        </authorList>
    </citation>
    <scope>NUCLEOTIDE SEQUENCE</scope>
</reference>
<dbReference type="Pfam" id="PF00226">
    <property type="entry name" value="DnaJ"/>
    <property type="match status" value="1"/>
</dbReference>
<evidence type="ECO:0000256" key="2">
    <source>
        <dbReference type="SAM" id="Coils"/>
    </source>
</evidence>
<dbReference type="InterPro" id="IPR001623">
    <property type="entry name" value="DnaJ_domain"/>
</dbReference>
<evidence type="ECO:0000256" key="1">
    <source>
        <dbReference type="ARBA" id="ARBA00022553"/>
    </source>
</evidence>
<proteinExistence type="predicted"/>
<dbReference type="AlphaFoldDB" id="A0A9N9SSE1"/>
<dbReference type="PROSITE" id="PS00636">
    <property type="entry name" value="DNAJ_1"/>
    <property type="match status" value="1"/>
</dbReference>
<dbReference type="PROSITE" id="PS50076">
    <property type="entry name" value="DNAJ_2"/>
    <property type="match status" value="1"/>
</dbReference>
<feature type="domain" description="J" evidence="4">
    <location>
        <begin position="16"/>
        <end position="83"/>
    </location>
</feature>
<dbReference type="PRINTS" id="PR00625">
    <property type="entry name" value="JDOMAIN"/>
</dbReference>
<protein>
    <recommendedName>
        <fullName evidence="4">J domain-containing protein</fullName>
    </recommendedName>
</protein>
<dbReference type="OrthoDB" id="110024at2759"/>
<evidence type="ECO:0000256" key="3">
    <source>
        <dbReference type="SAM" id="MobiDB-lite"/>
    </source>
</evidence>
<feature type="region of interest" description="Disordered" evidence="3">
    <location>
        <begin position="226"/>
        <end position="255"/>
    </location>
</feature>
<evidence type="ECO:0000313" key="5">
    <source>
        <dbReference type="EMBL" id="CAG9830761.1"/>
    </source>
</evidence>
<dbReference type="InterPro" id="IPR036869">
    <property type="entry name" value="J_dom_sf"/>
</dbReference>
<evidence type="ECO:0000259" key="4">
    <source>
        <dbReference type="PROSITE" id="PS50076"/>
    </source>
</evidence>
<organism evidence="5 6">
    <name type="scientific">Diabrotica balteata</name>
    <name type="common">Banded cucumber beetle</name>
    <dbReference type="NCBI Taxonomy" id="107213"/>
    <lineage>
        <taxon>Eukaryota</taxon>
        <taxon>Metazoa</taxon>
        <taxon>Ecdysozoa</taxon>
        <taxon>Arthropoda</taxon>
        <taxon>Hexapoda</taxon>
        <taxon>Insecta</taxon>
        <taxon>Pterygota</taxon>
        <taxon>Neoptera</taxon>
        <taxon>Endopterygota</taxon>
        <taxon>Coleoptera</taxon>
        <taxon>Polyphaga</taxon>
        <taxon>Cucujiformia</taxon>
        <taxon>Chrysomeloidea</taxon>
        <taxon>Chrysomelidae</taxon>
        <taxon>Galerucinae</taxon>
        <taxon>Diabroticina</taxon>
        <taxon>Diabroticites</taxon>
        <taxon>Diabrotica</taxon>
    </lineage>
</organism>
<dbReference type="SUPFAM" id="SSF46565">
    <property type="entry name" value="Chaperone J-domain"/>
    <property type="match status" value="1"/>
</dbReference>
<dbReference type="PANTHER" id="PTHR44144:SF1">
    <property type="entry name" value="DNAJ HOMOLOG SUBFAMILY C MEMBER 9"/>
    <property type="match status" value="1"/>
</dbReference>
<dbReference type="InterPro" id="IPR018253">
    <property type="entry name" value="DnaJ_domain_CS"/>
</dbReference>
<dbReference type="FunFam" id="1.10.287.110:FF:000035">
    <property type="entry name" value="DnaJ homolog subfamily C member 9"/>
    <property type="match status" value="1"/>
</dbReference>
<dbReference type="GO" id="GO:0005737">
    <property type="term" value="C:cytoplasm"/>
    <property type="evidence" value="ECO:0007669"/>
    <property type="project" value="TreeGrafter"/>
</dbReference>
<dbReference type="Pfam" id="PF23302">
    <property type="entry name" value="HTH_DNAJC9"/>
    <property type="match status" value="1"/>
</dbReference>
<dbReference type="Proteomes" id="UP001153709">
    <property type="component" value="Chromosome 3"/>
</dbReference>